<organism evidence="2 3">
    <name type="scientific">Natronosporangium hydrolyticum</name>
    <dbReference type="NCBI Taxonomy" id="2811111"/>
    <lineage>
        <taxon>Bacteria</taxon>
        <taxon>Bacillati</taxon>
        <taxon>Actinomycetota</taxon>
        <taxon>Actinomycetes</taxon>
        <taxon>Micromonosporales</taxon>
        <taxon>Micromonosporaceae</taxon>
        <taxon>Natronosporangium</taxon>
    </lineage>
</organism>
<evidence type="ECO:0000259" key="1">
    <source>
        <dbReference type="Pfam" id="PF12728"/>
    </source>
</evidence>
<dbReference type="InterPro" id="IPR041657">
    <property type="entry name" value="HTH_17"/>
</dbReference>
<dbReference type="NCBIfam" id="TIGR01764">
    <property type="entry name" value="excise"/>
    <property type="match status" value="1"/>
</dbReference>
<dbReference type="GO" id="GO:0003677">
    <property type="term" value="F:DNA binding"/>
    <property type="evidence" value="ECO:0007669"/>
    <property type="project" value="InterPro"/>
</dbReference>
<gene>
    <name evidence="2" type="ORF">JQS43_01985</name>
</gene>
<reference evidence="2" key="1">
    <citation type="submission" date="2021-02" db="EMBL/GenBank/DDBJ databases">
        <title>Natrosporangium hydrolyticum gen. nov., sp. nov, a haloalkaliphilic actinobacterium from a soda solonchak soil.</title>
        <authorList>
            <person name="Sorokin D.Y."/>
            <person name="Khijniak T.V."/>
            <person name="Zakharycheva A.P."/>
            <person name="Boueva O.V."/>
            <person name="Ariskina E.V."/>
            <person name="Hahnke R.L."/>
            <person name="Bunk B."/>
            <person name="Sproer C."/>
            <person name="Schumann P."/>
            <person name="Evtushenko L.I."/>
            <person name="Kublanov I.V."/>
        </authorList>
    </citation>
    <scope>NUCLEOTIDE SEQUENCE</scope>
    <source>
        <strain evidence="2">DSM 106523</strain>
    </source>
</reference>
<feature type="domain" description="Helix-turn-helix" evidence="1">
    <location>
        <begin position="23"/>
        <end position="71"/>
    </location>
</feature>
<dbReference type="KEGG" id="nhy:JQS43_01985"/>
<sequence>MDARTKIDPRMWELPAGQLPPLLLRPEQAAQILSMSRWKVFELIRLGELRSVKSGGSRRIPVAAVREYVSRLESVEVGA</sequence>
<keyword evidence="3" id="KW-1185">Reference proteome</keyword>
<dbReference type="RefSeq" id="WP_239677342.1">
    <property type="nucleotide sequence ID" value="NZ_CP070499.1"/>
</dbReference>
<name>A0A895YMN6_9ACTN</name>
<dbReference type="EMBL" id="CP070499">
    <property type="protein sequence ID" value="QSB15168.1"/>
    <property type="molecule type" value="Genomic_DNA"/>
</dbReference>
<dbReference type="AlphaFoldDB" id="A0A895YMN6"/>
<evidence type="ECO:0000313" key="2">
    <source>
        <dbReference type="EMBL" id="QSB15168.1"/>
    </source>
</evidence>
<accession>A0A895YMN6</accession>
<dbReference type="InterPro" id="IPR010093">
    <property type="entry name" value="SinI_DNA-bd"/>
</dbReference>
<proteinExistence type="predicted"/>
<protein>
    <submittedName>
        <fullName evidence="2">Helix-turn-helix domain-containing protein</fullName>
    </submittedName>
</protein>
<dbReference type="Pfam" id="PF12728">
    <property type="entry name" value="HTH_17"/>
    <property type="match status" value="1"/>
</dbReference>
<evidence type="ECO:0000313" key="3">
    <source>
        <dbReference type="Proteomes" id="UP000662857"/>
    </source>
</evidence>
<dbReference type="Proteomes" id="UP000662857">
    <property type="component" value="Chromosome"/>
</dbReference>